<organism evidence="6 7">
    <name type="scientific">Mesorhizobium tamadayense</name>
    <dbReference type="NCBI Taxonomy" id="425306"/>
    <lineage>
        <taxon>Bacteria</taxon>
        <taxon>Pseudomonadati</taxon>
        <taxon>Pseudomonadota</taxon>
        <taxon>Alphaproteobacteria</taxon>
        <taxon>Hyphomicrobiales</taxon>
        <taxon>Phyllobacteriaceae</taxon>
        <taxon>Mesorhizobium</taxon>
    </lineage>
</organism>
<dbReference type="InterPro" id="IPR058163">
    <property type="entry name" value="LysR-type_TF_proteobact-type"/>
</dbReference>
<dbReference type="InterPro" id="IPR005119">
    <property type="entry name" value="LysR_subst-bd"/>
</dbReference>
<name>A0A3P3FVG3_9HYPH</name>
<evidence type="ECO:0000256" key="2">
    <source>
        <dbReference type="ARBA" id="ARBA00023015"/>
    </source>
</evidence>
<dbReference type="Pfam" id="PF03466">
    <property type="entry name" value="LysR_substrate"/>
    <property type="match status" value="1"/>
</dbReference>
<keyword evidence="4" id="KW-0804">Transcription</keyword>
<dbReference type="InterPro" id="IPR036390">
    <property type="entry name" value="WH_DNA-bd_sf"/>
</dbReference>
<evidence type="ECO:0000259" key="5">
    <source>
        <dbReference type="PROSITE" id="PS50931"/>
    </source>
</evidence>
<accession>A0A3P3FVG3</accession>
<dbReference type="PRINTS" id="PR00039">
    <property type="entry name" value="HTHLYSR"/>
</dbReference>
<dbReference type="GO" id="GO:0043565">
    <property type="term" value="F:sequence-specific DNA binding"/>
    <property type="evidence" value="ECO:0007669"/>
    <property type="project" value="TreeGrafter"/>
</dbReference>
<evidence type="ECO:0000313" key="6">
    <source>
        <dbReference type="EMBL" id="RRI02063.1"/>
    </source>
</evidence>
<proteinExistence type="inferred from homology"/>
<dbReference type="CDD" id="cd08422">
    <property type="entry name" value="PBP2_CrgA_like"/>
    <property type="match status" value="1"/>
</dbReference>
<feature type="domain" description="HTH lysR-type" evidence="5">
    <location>
        <begin position="1"/>
        <end position="59"/>
    </location>
</feature>
<keyword evidence="7" id="KW-1185">Reference proteome</keyword>
<sequence>MDPLEGVTAFTRVVDSGSFSAAARHLKISKSAVSANVQRLEQRLGIRLLNRTTRRLSMTEAGAAYYHHCARILAEAEAAEQAATALQREPRGTLRISAPDSFGWMHVAPTVPAFLKRYPELSIDISLSQAYVNLVDERLDLAIRIGVLEDSPLVVRKLAPSRLVACAAPAYLREHGAPREPDDLAKHNCLYTDLLPWGGEWRLAGKRGEVRVAVSGNLRTNSAEMLRVAALQGVGIAVLPTWAAGEPLRAGALQRVLEAWKLPASTIYAVYPGNRLMSMKVRAFVDHLIRCFGRTPYWDDGL</sequence>
<reference evidence="6 7" key="1">
    <citation type="submission" date="2018-11" db="EMBL/GenBank/DDBJ databases">
        <title>the genome of Mesorhizobium tamadayense DSM 28320.</title>
        <authorList>
            <person name="Gao J."/>
        </authorList>
    </citation>
    <scope>NUCLEOTIDE SEQUENCE [LARGE SCALE GENOMIC DNA]</scope>
    <source>
        <strain evidence="6 7">DSM 28320</strain>
    </source>
</reference>
<dbReference type="FunFam" id="3.40.190.290:FF:000001">
    <property type="entry name" value="Transcriptional regulator, LysR family"/>
    <property type="match status" value="1"/>
</dbReference>
<dbReference type="GO" id="GO:0003700">
    <property type="term" value="F:DNA-binding transcription factor activity"/>
    <property type="evidence" value="ECO:0007669"/>
    <property type="project" value="InterPro"/>
</dbReference>
<evidence type="ECO:0000313" key="7">
    <source>
        <dbReference type="Proteomes" id="UP000273786"/>
    </source>
</evidence>
<dbReference type="Gene3D" id="1.10.10.10">
    <property type="entry name" value="Winged helix-like DNA-binding domain superfamily/Winged helix DNA-binding domain"/>
    <property type="match status" value="1"/>
</dbReference>
<protein>
    <submittedName>
        <fullName evidence="6">LysR family transcriptional regulator</fullName>
    </submittedName>
</protein>
<dbReference type="PANTHER" id="PTHR30537:SF5">
    <property type="entry name" value="HTH-TYPE TRANSCRIPTIONAL ACTIVATOR TTDR-RELATED"/>
    <property type="match status" value="1"/>
</dbReference>
<evidence type="ECO:0000256" key="1">
    <source>
        <dbReference type="ARBA" id="ARBA00009437"/>
    </source>
</evidence>
<dbReference type="GO" id="GO:0006351">
    <property type="term" value="P:DNA-templated transcription"/>
    <property type="evidence" value="ECO:0007669"/>
    <property type="project" value="TreeGrafter"/>
</dbReference>
<dbReference type="OrthoDB" id="9786526at2"/>
<comment type="caution">
    <text evidence="6">The sequence shown here is derived from an EMBL/GenBank/DDBJ whole genome shotgun (WGS) entry which is preliminary data.</text>
</comment>
<dbReference type="FunFam" id="1.10.10.10:FF:000001">
    <property type="entry name" value="LysR family transcriptional regulator"/>
    <property type="match status" value="1"/>
</dbReference>
<dbReference type="PROSITE" id="PS50931">
    <property type="entry name" value="HTH_LYSR"/>
    <property type="match status" value="1"/>
</dbReference>
<evidence type="ECO:0000256" key="4">
    <source>
        <dbReference type="ARBA" id="ARBA00023163"/>
    </source>
</evidence>
<dbReference type="Gene3D" id="3.40.190.290">
    <property type="match status" value="1"/>
</dbReference>
<dbReference type="SUPFAM" id="SSF46785">
    <property type="entry name" value="Winged helix' DNA-binding domain"/>
    <property type="match status" value="1"/>
</dbReference>
<dbReference type="InterPro" id="IPR036388">
    <property type="entry name" value="WH-like_DNA-bd_sf"/>
</dbReference>
<evidence type="ECO:0000256" key="3">
    <source>
        <dbReference type="ARBA" id="ARBA00023125"/>
    </source>
</evidence>
<comment type="similarity">
    <text evidence="1">Belongs to the LysR transcriptional regulatory family.</text>
</comment>
<gene>
    <name evidence="6" type="ORF">EH240_13600</name>
</gene>
<keyword evidence="2" id="KW-0805">Transcription regulation</keyword>
<dbReference type="SUPFAM" id="SSF53850">
    <property type="entry name" value="Periplasmic binding protein-like II"/>
    <property type="match status" value="1"/>
</dbReference>
<dbReference type="PANTHER" id="PTHR30537">
    <property type="entry name" value="HTH-TYPE TRANSCRIPTIONAL REGULATOR"/>
    <property type="match status" value="1"/>
</dbReference>
<dbReference type="Pfam" id="PF00126">
    <property type="entry name" value="HTH_1"/>
    <property type="match status" value="1"/>
</dbReference>
<dbReference type="AlphaFoldDB" id="A0A3P3FVG3"/>
<dbReference type="InterPro" id="IPR000847">
    <property type="entry name" value="LysR_HTH_N"/>
</dbReference>
<keyword evidence="3" id="KW-0238">DNA-binding</keyword>
<dbReference type="Proteomes" id="UP000273786">
    <property type="component" value="Unassembled WGS sequence"/>
</dbReference>
<dbReference type="EMBL" id="RQXT01000013">
    <property type="protein sequence ID" value="RRI02063.1"/>
    <property type="molecule type" value="Genomic_DNA"/>
</dbReference>
<dbReference type="RefSeq" id="WP_124999002.1">
    <property type="nucleotide sequence ID" value="NZ_RQXT01000013.1"/>
</dbReference>